<dbReference type="EMBL" id="SJZJ01000001">
    <property type="protein sequence ID" value="TCJ31202.1"/>
    <property type="molecule type" value="Genomic_DNA"/>
</dbReference>
<keyword evidence="2" id="KW-1185">Reference proteome</keyword>
<protein>
    <submittedName>
        <fullName evidence="1">DinB family protein</fullName>
    </submittedName>
</protein>
<dbReference type="SUPFAM" id="SSF109854">
    <property type="entry name" value="DinB/YfiT-like putative metalloenzymes"/>
    <property type="match status" value="1"/>
</dbReference>
<dbReference type="InterPro" id="IPR007061">
    <property type="entry name" value="MST-like"/>
</dbReference>
<proteinExistence type="predicted"/>
<dbReference type="RefSeq" id="WP_131581092.1">
    <property type="nucleotide sequence ID" value="NZ_SJZJ01000001.1"/>
</dbReference>
<gene>
    <name evidence="1" type="ORF">EPD65_01125</name>
</gene>
<name>A0A4V2P016_9ACTN</name>
<comment type="caution">
    <text evidence="1">The sequence shown here is derived from an EMBL/GenBank/DDBJ whole genome shotgun (WGS) entry which is preliminary data.</text>
</comment>
<dbReference type="OrthoDB" id="4548523at2"/>
<accession>A0A4V2P016</accession>
<evidence type="ECO:0000313" key="2">
    <source>
        <dbReference type="Proteomes" id="UP000295453"/>
    </source>
</evidence>
<dbReference type="Gene3D" id="1.20.120.450">
    <property type="entry name" value="dinb family like domain"/>
    <property type="match status" value="1"/>
</dbReference>
<dbReference type="AlphaFoldDB" id="A0A4V2P016"/>
<evidence type="ECO:0000313" key="1">
    <source>
        <dbReference type="EMBL" id="TCJ31202.1"/>
    </source>
</evidence>
<reference evidence="1 2" key="1">
    <citation type="submission" date="2019-03" db="EMBL/GenBank/DDBJ databases">
        <authorList>
            <person name="Kim M.K.M."/>
        </authorList>
    </citation>
    <scope>NUCLEOTIDE SEQUENCE [LARGE SCALE GENOMIC DNA]</scope>
    <source>
        <strain evidence="1 2">18JY15-6</strain>
    </source>
</reference>
<dbReference type="Pfam" id="PF04978">
    <property type="entry name" value="MST"/>
    <property type="match status" value="1"/>
</dbReference>
<organism evidence="1 2">
    <name type="scientific">Nocardioides jejuensis</name>
    <dbReference type="NCBI Taxonomy" id="2502782"/>
    <lineage>
        <taxon>Bacteria</taxon>
        <taxon>Bacillati</taxon>
        <taxon>Actinomycetota</taxon>
        <taxon>Actinomycetes</taxon>
        <taxon>Propionibacteriales</taxon>
        <taxon>Nocardioidaceae</taxon>
        <taxon>Nocardioides</taxon>
    </lineage>
</organism>
<dbReference type="Proteomes" id="UP000295453">
    <property type="component" value="Unassembled WGS sequence"/>
</dbReference>
<sequence length="189" mass="20530">MKDVLHRYLQTSREALVWKLEGLPERELRLPRTPTGTNLLGLVKHMANVEAGYFCATFGRPCPAPDELVEESAFDTDPQADFYALATESSAGIVDLYRRVWAAADATIAALPLDAPGEVPWWPEERRAVTLGQVMVHVLTDLTRHAGHADILREEIDGSAGLRAASSNVPAGVDWPAYVAKLTALADGA</sequence>
<dbReference type="InterPro" id="IPR034660">
    <property type="entry name" value="DinB/YfiT-like"/>
</dbReference>